<dbReference type="EMBL" id="JAVLVT010000002">
    <property type="protein sequence ID" value="MDS1269968.1"/>
    <property type="molecule type" value="Genomic_DNA"/>
</dbReference>
<keyword evidence="3" id="KW-1185">Reference proteome</keyword>
<feature type="compositionally biased region" description="Acidic residues" evidence="1">
    <location>
        <begin position="267"/>
        <end position="288"/>
    </location>
</feature>
<comment type="caution">
    <text evidence="2">The sequence shown here is derived from an EMBL/GenBank/DDBJ whole genome shotgun (WGS) entry which is preliminary data.</text>
</comment>
<evidence type="ECO:0000313" key="2">
    <source>
        <dbReference type="EMBL" id="MDS1269968.1"/>
    </source>
</evidence>
<dbReference type="InterPro" id="IPR029046">
    <property type="entry name" value="LolA/LolB/LppX"/>
</dbReference>
<reference evidence="3" key="1">
    <citation type="submission" date="2023-07" db="EMBL/GenBank/DDBJ databases">
        <title>Novel species in the genus Lipingzhangella isolated from Sambhar Salt Lake.</title>
        <authorList>
            <person name="Jiya N."/>
            <person name="Kajale S."/>
            <person name="Sharma A."/>
        </authorList>
    </citation>
    <scope>NUCLEOTIDE SEQUENCE [LARGE SCALE GENOMIC DNA]</scope>
    <source>
        <strain evidence="3">LS1_29</strain>
    </source>
</reference>
<dbReference type="Gene3D" id="2.50.20.20">
    <property type="match status" value="1"/>
</dbReference>
<dbReference type="RefSeq" id="WP_310911492.1">
    <property type="nucleotide sequence ID" value="NZ_JAVLVT010000002.1"/>
</dbReference>
<evidence type="ECO:0000256" key="1">
    <source>
        <dbReference type="SAM" id="MobiDB-lite"/>
    </source>
</evidence>
<organism evidence="2 3">
    <name type="scientific">Lipingzhangella rawalii</name>
    <dbReference type="NCBI Taxonomy" id="2055835"/>
    <lineage>
        <taxon>Bacteria</taxon>
        <taxon>Bacillati</taxon>
        <taxon>Actinomycetota</taxon>
        <taxon>Actinomycetes</taxon>
        <taxon>Streptosporangiales</taxon>
        <taxon>Nocardiopsidaceae</taxon>
        <taxon>Lipingzhangella</taxon>
    </lineage>
</organism>
<protein>
    <recommendedName>
        <fullName evidence="4">Outer membrane lipoprotein-sorting protein</fullName>
    </recommendedName>
</protein>
<name>A0ABU2H3U1_9ACTN</name>
<dbReference type="PROSITE" id="PS51257">
    <property type="entry name" value="PROKAR_LIPOPROTEIN"/>
    <property type="match status" value="1"/>
</dbReference>
<evidence type="ECO:0008006" key="4">
    <source>
        <dbReference type="Google" id="ProtNLM"/>
    </source>
</evidence>
<gene>
    <name evidence="2" type="ORF">RIF23_06625</name>
</gene>
<evidence type="ECO:0000313" key="3">
    <source>
        <dbReference type="Proteomes" id="UP001250214"/>
    </source>
</evidence>
<dbReference type="SUPFAM" id="SSF89392">
    <property type="entry name" value="Prokaryotic lipoproteins and lipoprotein localization factors"/>
    <property type="match status" value="1"/>
</dbReference>
<feature type="region of interest" description="Disordered" evidence="1">
    <location>
        <begin position="230"/>
        <end position="288"/>
    </location>
</feature>
<proteinExistence type="predicted"/>
<dbReference type="Proteomes" id="UP001250214">
    <property type="component" value="Unassembled WGS sequence"/>
</dbReference>
<sequence length="288" mass="31065">MRKLVVITAGGGLALASTGCGLIPGIGEDPFDTLVNAVQDTRSVDSFRAEVSVDGAFGGAAPEGATEMEYVAEPEPTTRLQLDIPGQGQSQTLIRGSEMLMEGDPSLGQPEWLRMDLSEYGEQQPPDPVAQIEQLVASDGVEEVGPEEIEGTATTHYTGSYPITDGLDEIEDAQTRENLAETYDQMGVEEVQFDVWISDEGLPRRTVNELGDVSTTVDFLEFNSGVSIDYPSEDQIEDFGVGPDLDMDLDELPDAPGDVGDMPELPDAPDLEEMEDSLEELEESLQDT</sequence>
<accession>A0ABU2H3U1</accession>